<dbReference type="RefSeq" id="WP_163656153.1">
    <property type="nucleotide sequence ID" value="NZ_JAAGRN010000011.1"/>
</dbReference>
<dbReference type="SUPFAM" id="SSF82714">
    <property type="entry name" value="Multidrug efflux transporter AcrB TolC docking domain, DN and DC subdomains"/>
    <property type="match status" value="2"/>
</dbReference>
<accession>A0A6B2R0P7</accession>
<feature type="transmembrane region" description="Helical" evidence="1">
    <location>
        <begin position="335"/>
        <end position="351"/>
    </location>
</feature>
<dbReference type="SUPFAM" id="SSF82693">
    <property type="entry name" value="Multidrug efflux transporter AcrB pore domain, PN1, PN2, PC1 and PC2 subdomains"/>
    <property type="match status" value="3"/>
</dbReference>
<proteinExistence type="predicted"/>
<dbReference type="Gene3D" id="3.30.70.1430">
    <property type="entry name" value="Multidrug efflux transporter AcrB pore domain"/>
    <property type="match status" value="2"/>
</dbReference>
<dbReference type="SUPFAM" id="SSF82866">
    <property type="entry name" value="Multidrug efflux transporter AcrB transmembrane domain"/>
    <property type="match status" value="2"/>
</dbReference>
<dbReference type="Gene3D" id="3.30.70.1440">
    <property type="entry name" value="Multidrug efflux transporter AcrB pore domain"/>
    <property type="match status" value="1"/>
</dbReference>
<feature type="transmembrane region" description="Helical" evidence="1">
    <location>
        <begin position="429"/>
        <end position="449"/>
    </location>
</feature>
<gene>
    <name evidence="2" type="ORF">G3I67_13970</name>
</gene>
<feature type="transmembrane region" description="Helical" evidence="1">
    <location>
        <begin position="876"/>
        <end position="896"/>
    </location>
</feature>
<dbReference type="GO" id="GO:0005886">
    <property type="term" value="C:plasma membrane"/>
    <property type="evidence" value="ECO:0007669"/>
    <property type="project" value="TreeGrafter"/>
</dbReference>
<feature type="transmembrane region" description="Helical" evidence="1">
    <location>
        <begin position="384"/>
        <end position="408"/>
    </location>
</feature>
<dbReference type="PANTHER" id="PTHR32063">
    <property type="match status" value="1"/>
</dbReference>
<dbReference type="PRINTS" id="PR00702">
    <property type="entry name" value="ACRIFLAVINRP"/>
</dbReference>
<feature type="transmembrane region" description="Helical" evidence="1">
    <location>
        <begin position="981"/>
        <end position="1004"/>
    </location>
</feature>
<dbReference type="Gene3D" id="3.30.2090.10">
    <property type="entry name" value="Multidrug efflux transporter AcrB TolC docking domain, DN and DC subdomains"/>
    <property type="match status" value="2"/>
</dbReference>
<keyword evidence="1" id="KW-0472">Membrane</keyword>
<sequence length="1021" mass="110377">MNFSSFSIKHPIPAILLFILLTIAGLLSFRALSIQDFPDIELPTVTVEANLPGAAPSTLETEVARKIENSIATLQGIKNLHTRILEGSVIITVEFVLEKDTMEAVNDVRDAVTRVRADMPADLRDPSVLRATTAGRPLMTFAVASDRLDEEALSWFIDNTVSKRLLAINGVGKIKRMGGLSREVSVELDPLRMAALNVSAAEVSKRLRQIQQEAPGGRGDVGGAEQSVRTIATVQTAAEIGKLDISLSDGRRIRLEQIATIRDTTAERRSMAHANGKPVVAFEVMRSKGADEVTVANKVRAALDTLQKERPEIQMTQEVNNVAATEENFDGSMKLLYEGAILAVIVVWIFLRDWRATVVSAAALPLSVIPTFLGIYLFGYTLNMVTLLSLALVVGILVDDAIVEVENIERHLNMGKTPFQAAMDAADEIGMAVIATTFALVSVFLPTAFMSGVPGKFFKQFGWTAVIAILASLVVARLLTPMMSAYLLKPSKSNASHVKQDGWIMRNYLLAVRWCLSHRLTTLILATLFFIGSIALVPLLPKGFVPPADRGQTLVNIEKTPGSTLADTLLATERVRAKLETMPEVERTFSSVGAGVSGDVFSGGAAAEVRKATITVMLTHRSNRKQTQQEVETKIRELLADEPGVRITVGPQATGVKMQIVLQSEDPNALTLAARAVERDLRSLSGIGNVLSGASLIRPEIIVKPDFARAADLGVTAQSIAETLRIATAGDYDIGLPKLNLSERQVPIRVKLPDSSRVDLDSLERLTVPGRNGPVMLGNVATIKIDSGPAQINRLNRSRNITIDVELGERQLGEVFAEALKLPSLKNLPAGVKRTELGDAQEMQALFASFGIAMSIGLLCIYMVLVLLFHDFVQPITILGALPLSIGGAFVALLLTGKSFSMPSLIGLLMLMGIVTKNSILLVEYAIVARRNGMDRLEAIIDACHKRARPIIMTTIAMTAGMLPIAIGLGSDPSFRSPMSIAVIGGLITSTLLSLLVIPAFYTYTDDAEHAIKKLTKRFTF</sequence>
<feature type="transmembrane region" description="Helical" evidence="1">
    <location>
        <begin position="908"/>
        <end position="929"/>
    </location>
</feature>
<dbReference type="Pfam" id="PF00873">
    <property type="entry name" value="ACR_tran"/>
    <property type="match status" value="1"/>
</dbReference>
<evidence type="ECO:0000256" key="1">
    <source>
        <dbReference type="SAM" id="Phobius"/>
    </source>
</evidence>
<dbReference type="InterPro" id="IPR027463">
    <property type="entry name" value="AcrB_DN_DC_subdom"/>
</dbReference>
<keyword evidence="1" id="KW-0812">Transmembrane</keyword>
<dbReference type="Gene3D" id="3.30.70.1320">
    <property type="entry name" value="Multidrug efflux transporter AcrB pore domain like"/>
    <property type="match status" value="1"/>
</dbReference>
<feature type="transmembrane region" description="Helical" evidence="1">
    <location>
        <begin position="950"/>
        <end position="969"/>
    </location>
</feature>
<evidence type="ECO:0000313" key="2">
    <source>
        <dbReference type="EMBL" id="NDY84336.1"/>
    </source>
</evidence>
<keyword evidence="1" id="KW-1133">Transmembrane helix</keyword>
<feature type="transmembrane region" description="Helical" evidence="1">
    <location>
        <begin position="461"/>
        <end position="479"/>
    </location>
</feature>
<protein>
    <submittedName>
        <fullName evidence="2">Efflux RND transporter permease subunit</fullName>
    </submittedName>
</protein>
<dbReference type="GO" id="GO:0042910">
    <property type="term" value="F:xenobiotic transmembrane transporter activity"/>
    <property type="evidence" value="ECO:0007669"/>
    <property type="project" value="TreeGrafter"/>
</dbReference>
<name>A0A6B2R0P7_9BURK</name>
<feature type="transmembrane region" description="Helical" evidence="1">
    <location>
        <begin position="358"/>
        <end position="378"/>
    </location>
</feature>
<reference evidence="2" key="1">
    <citation type="submission" date="2020-02" db="EMBL/GenBank/DDBJ databases">
        <authorList>
            <person name="Chen W.-M."/>
        </authorList>
    </citation>
    <scope>NUCLEOTIDE SEQUENCE</scope>
    <source>
        <strain evidence="2">NBD-18</strain>
    </source>
</reference>
<comment type="caution">
    <text evidence="2">The sequence shown here is derived from an EMBL/GenBank/DDBJ whole genome shotgun (WGS) entry which is preliminary data.</text>
</comment>
<dbReference type="AlphaFoldDB" id="A0A6B2R0P7"/>
<dbReference type="EMBL" id="JAAGRN010000011">
    <property type="protein sequence ID" value="NDY84336.1"/>
    <property type="molecule type" value="Genomic_DNA"/>
</dbReference>
<organism evidence="2">
    <name type="scientific">Sheuella amnicola</name>
    <dbReference type="NCBI Taxonomy" id="2707330"/>
    <lineage>
        <taxon>Bacteria</taxon>
        <taxon>Pseudomonadati</taxon>
        <taxon>Pseudomonadota</taxon>
        <taxon>Betaproteobacteria</taxon>
        <taxon>Burkholderiales</taxon>
        <taxon>Alcaligenaceae</taxon>
        <taxon>Sheuella</taxon>
    </lineage>
</organism>
<dbReference type="InterPro" id="IPR001036">
    <property type="entry name" value="Acrflvin-R"/>
</dbReference>
<dbReference type="Gene3D" id="1.20.1640.10">
    <property type="entry name" value="Multidrug efflux transporter AcrB transmembrane domain"/>
    <property type="match status" value="2"/>
</dbReference>
<dbReference type="PANTHER" id="PTHR32063:SF77">
    <property type="entry name" value="ACR FAMILY TRANSPORT PROTEIN"/>
    <property type="match status" value="1"/>
</dbReference>
<feature type="transmembrane region" description="Helical" evidence="1">
    <location>
        <begin position="520"/>
        <end position="540"/>
    </location>
</feature>
<feature type="transmembrane region" description="Helical" evidence="1">
    <location>
        <begin position="845"/>
        <end position="869"/>
    </location>
</feature>